<name>A0A1H9QFK2_9CORY</name>
<gene>
    <name evidence="2" type="ORF">SAMN05661109_00501</name>
</gene>
<dbReference type="Proteomes" id="UP000198929">
    <property type="component" value="Unassembled WGS sequence"/>
</dbReference>
<dbReference type="EMBL" id="FOGQ01000002">
    <property type="protein sequence ID" value="SER58955.1"/>
    <property type="molecule type" value="Genomic_DNA"/>
</dbReference>
<sequence>MYDGVWANSSRLATLVWLTRKFVPHSLVMKKSGREAGKVLLLGGMNIINACLAVSLNHTQTGTHPNPPRYTTETFRDR</sequence>
<reference evidence="3" key="1">
    <citation type="submission" date="2016-10" db="EMBL/GenBank/DDBJ databases">
        <authorList>
            <person name="Varghese N."/>
            <person name="Submissions S."/>
        </authorList>
    </citation>
    <scope>NUCLEOTIDE SEQUENCE [LARGE SCALE GENOMIC DNA]</scope>
    <source>
        <strain evidence="3">DSM 20524</strain>
    </source>
</reference>
<accession>A0A1H9QFK2</accession>
<keyword evidence="3" id="KW-1185">Reference proteome</keyword>
<dbReference type="AlphaFoldDB" id="A0A1H9QFK2"/>
<proteinExistence type="predicted"/>
<evidence type="ECO:0000256" key="1">
    <source>
        <dbReference type="SAM" id="MobiDB-lite"/>
    </source>
</evidence>
<feature type="region of interest" description="Disordered" evidence="1">
    <location>
        <begin position="58"/>
        <end position="78"/>
    </location>
</feature>
<protein>
    <recommendedName>
        <fullName evidence="4">Transposase DDE domain-containing protein</fullName>
    </recommendedName>
</protein>
<evidence type="ECO:0000313" key="3">
    <source>
        <dbReference type="Proteomes" id="UP000198929"/>
    </source>
</evidence>
<evidence type="ECO:0000313" key="2">
    <source>
        <dbReference type="EMBL" id="SER58955.1"/>
    </source>
</evidence>
<evidence type="ECO:0008006" key="4">
    <source>
        <dbReference type="Google" id="ProtNLM"/>
    </source>
</evidence>
<organism evidence="2 3">
    <name type="scientific">Corynebacterium cystitidis DSM 20524</name>
    <dbReference type="NCBI Taxonomy" id="1121357"/>
    <lineage>
        <taxon>Bacteria</taxon>
        <taxon>Bacillati</taxon>
        <taxon>Actinomycetota</taxon>
        <taxon>Actinomycetes</taxon>
        <taxon>Mycobacteriales</taxon>
        <taxon>Corynebacteriaceae</taxon>
        <taxon>Corynebacterium</taxon>
    </lineage>
</organism>